<keyword evidence="3" id="KW-0210">Decarboxylase</keyword>
<protein>
    <submittedName>
        <fullName evidence="7">Aminotransferase class I/II-fold pyridoxal phosphate-dependent enzyme</fullName>
    </submittedName>
</protein>
<name>A0ABV8DYX1_9NOCA</name>
<dbReference type="InterPro" id="IPR015424">
    <property type="entry name" value="PyrdxlP-dep_Trfase"/>
</dbReference>
<keyword evidence="5 6" id="KW-0456">Lyase</keyword>
<evidence type="ECO:0000313" key="8">
    <source>
        <dbReference type="Proteomes" id="UP001595696"/>
    </source>
</evidence>
<dbReference type="Gene3D" id="3.40.640.10">
    <property type="entry name" value="Type I PLP-dependent aspartate aminotransferase-like (Major domain)"/>
    <property type="match status" value="1"/>
</dbReference>
<keyword evidence="7" id="KW-0032">Aminotransferase</keyword>
<evidence type="ECO:0000256" key="5">
    <source>
        <dbReference type="ARBA" id="ARBA00023239"/>
    </source>
</evidence>
<keyword evidence="4 6" id="KW-0663">Pyridoxal phosphate</keyword>
<evidence type="ECO:0000256" key="2">
    <source>
        <dbReference type="ARBA" id="ARBA00009533"/>
    </source>
</evidence>
<keyword evidence="7" id="KW-0808">Transferase</keyword>
<reference evidence="8" key="1">
    <citation type="journal article" date="2019" name="Int. J. Syst. Evol. Microbiol.">
        <title>The Global Catalogue of Microorganisms (GCM) 10K type strain sequencing project: providing services to taxonomists for standard genome sequencing and annotation.</title>
        <authorList>
            <consortium name="The Broad Institute Genomics Platform"/>
            <consortium name="The Broad Institute Genome Sequencing Center for Infectious Disease"/>
            <person name="Wu L."/>
            <person name="Ma J."/>
        </authorList>
    </citation>
    <scope>NUCLEOTIDE SEQUENCE [LARGE SCALE GENOMIC DNA]</scope>
    <source>
        <strain evidence="8">CGMCC 4.7330</strain>
    </source>
</reference>
<dbReference type="GO" id="GO:0008483">
    <property type="term" value="F:transaminase activity"/>
    <property type="evidence" value="ECO:0007669"/>
    <property type="project" value="UniProtKB-KW"/>
</dbReference>
<dbReference type="Pfam" id="PF00282">
    <property type="entry name" value="Pyridoxal_deC"/>
    <property type="match status" value="1"/>
</dbReference>
<dbReference type="EMBL" id="JBHSAX010000017">
    <property type="protein sequence ID" value="MFC3964537.1"/>
    <property type="molecule type" value="Genomic_DNA"/>
</dbReference>
<dbReference type="PANTHER" id="PTHR46101:SF2">
    <property type="entry name" value="SERINE DECARBOXYLASE"/>
    <property type="match status" value="1"/>
</dbReference>
<evidence type="ECO:0000313" key="7">
    <source>
        <dbReference type="EMBL" id="MFC3964537.1"/>
    </source>
</evidence>
<evidence type="ECO:0000256" key="1">
    <source>
        <dbReference type="ARBA" id="ARBA00001933"/>
    </source>
</evidence>
<evidence type="ECO:0000256" key="6">
    <source>
        <dbReference type="RuleBase" id="RU000382"/>
    </source>
</evidence>
<organism evidence="7 8">
    <name type="scientific">Nocardia jiangsuensis</name>
    <dbReference type="NCBI Taxonomy" id="1691563"/>
    <lineage>
        <taxon>Bacteria</taxon>
        <taxon>Bacillati</taxon>
        <taxon>Actinomycetota</taxon>
        <taxon>Actinomycetes</taxon>
        <taxon>Mycobacteriales</taxon>
        <taxon>Nocardiaceae</taxon>
        <taxon>Nocardia</taxon>
    </lineage>
</organism>
<comment type="caution">
    <text evidence="7">The sequence shown here is derived from an EMBL/GenBank/DDBJ whole genome shotgun (WGS) entry which is preliminary data.</text>
</comment>
<sequence length="390" mass="40643">MNTLSRTAAPFLDEYAIGALPRPSGELGQLTESFIAGMLAEKPRFLGFPTNMDFHFSELAGILDIFVNNLGDPRSPDKAGISSKPMECAVVEAVARLANGVPAETYGYIAASGSEANLFGLDRGCVALPAAKIYCSSAAHYSIRKAARLMRRELVVVDADPTGRMDPAALAAACRRDAGRGAIAVATISTTMTGAIDDVDAIVAAARGAGEVYVHLDAALGGLIIPFTEHGPTWGFARPEVGSIAISMHKALGTPVVCALALCRAGLVRTAVEGDYVGATDATLGCSRSGLAAVLLWYALSGKGIAGLEADARTALAAAAYAERALAAAGTNPMRHPASVTIVFDRPAEAICRRYHLATEGDRAHVITLPHVREAMIDALCLEIAEQRGL</sequence>
<gene>
    <name evidence="7" type="ORF">ACFO0B_21350</name>
</gene>
<dbReference type="InterPro" id="IPR015421">
    <property type="entry name" value="PyrdxlP-dep_Trfase_major"/>
</dbReference>
<proteinExistence type="inferred from homology"/>
<dbReference type="InterPro" id="IPR051151">
    <property type="entry name" value="Group_II_Decarboxylase"/>
</dbReference>
<dbReference type="PANTHER" id="PTHR46101">
    <property type="match status" value="1"/>
</dbReference>
<comment type="cofactor">
    <cofactor evidence="1 6">
        <name>pyridoxal 5'-phosphate</name>
        <dbReference type="ChEBI" id="CHEBI:597326"/>
    </cofactor>
</comment>
<dbReference type="Proteomes" id="UP001595696">
    <property type="component" value="Unassembled WGS sequence"/>
</dbReference>
<comment type="similarity">
    <text evidence="2 6">Belongs to the group II decarboxylase family.</text>
</comment>
<dbReference type="RefSeq" id="WP_378614290.1">
    <property type="nucleotide sequence ID" value="NZ_JBHSAX010000017.1"/>
</dbReference>
<accession>A0ABV8DYX1</accession>
<keyword evidence="8" id="KW-1185">Reference proteome</keyword>
<dbReference type="InterPro" id="IPR002129">
    <property type="entry name" value="PyrdxlP-dep_de-COase"/>
</dbReference>
<evidence type="ECO:0000256" key="3">
    <source>
        <dbReference type="ARBA" id="ARBA00022793"/>
    </source>
</evidence>
<evidence type="ECO:0000256" key="4">
    <source>
        <dbReference type="ARBA" id="ARBA00022898"/>
    </source>
</evidence>
<dbReference type="SUPFAM" id="SSF53383">
    <property type="entry name" value="PLP-dependent transferases"/>
    <property type="match status" value="1"/>
</dbReference>